<feature type="compositionally biased region" description="Polar residues" evidence="1">
    <location>
        <begin position="11"/>
        <end position="22"/>
    </location>
</feature>
<reference evidence="2" key="1">
    <citation type="submission" date="2022-11" db="EMBL/GenBank/DDBJ databases">
        <authorList>
            <person name="Hyden B.L."/>
            <person name="Feng K."/>
            <person name="Yates T."/>
            <person name="Jawdy S."/>
            <person name="Smart L.B."/>
            <person name="Muchero W."/>
        </authorList>
    </citation>
    <scope>NUCLEOTIDE SEQUENCE</scope>
    <source>
        <tissue evidence="2">Shoot tip</tissue>
    </source>
</reference>
<accession>A0A9Q0SGD1</accession>
<protein>
    <submittedName>
        <fullName evidence="2">Uncharacterized protein</fullName>
    </submittedName>
</protein>
<dbReference type="AlphaFoldDB" id="A0A9Q0SGD1"/>
<proteinExistence type="predicted"/>
<comment type="caution">
    <text evidence="2">The sequence shown here is derived from an EMBL/GenBank/DDBJ whole genome shotgun (WGS) entry which is preliminary data.</text>
</comment>
<reference evidence="2" key="2">
    <citation type="journal article" date="2023" name="Int. J. Mol. Sci.">
        <title>De Novo Assembly and Annotation of 11 Diverse Shrub Willow (Salix) Genomes Reveals Novel Gene Organization in Sex-Linked Regions.</title>
        <authorList>
            <person name="Hyden B."/>
            <person name="Feng K."/>
            <person name="Yates T.B."/>
            <person name="Jawdy S."/>
            <person name="Cereghino C."/>
            <person name="Smart L.B."/>
            <person name="Muchero W."/>
        </authorList>
    </citation>
    <scope>NUCLEOTIDE SEQUENCE</scope>
    <source>
        <tissue evidence="2">Shoot tip</tissue>
    </source>
</reference>
<name>A0A9Q0SGD1_9ROSI</name>
<organism evidence="2 3">
    <name type="scientific">Salix koriyanagi</name>
    <dbReference type="NCBI Taxonomy" id="2511006"/>
    <lineage>
        <taxon>Eukaryota</taxon>
        <taxon>Viridiplantae</taxon>
        <taxon>Streptophyta</taxon>
        <taxon>Embryophyta</taxon>
        <taxon>Tracheophyta</taxon>
        <taxon>Spermatophyta</taxon>
        <taxon>Magnoliopsida</taxon>
        <taxon>eudicotyledons</taxon>
        <taxon>Gunneridae</taxon>
        <taxon>Pentapetalae</taxon>
        <taxon>rosids</taxon>
        <taxon>fabids</taxon>
        <taxon>Malpighiales</taxon>
        <taxon>Salicaceae</taxon>
        <taxon>Saliceae</taxon>
        <taxon>Salix</taxon>
    </lineage>
</organism>
<evidence type="ECO:0000256" key="1">
    <source>
        <dbReference type="SAM" id="MobiDB-lite"/>
    </source>
</evidence>
<gene>
    <name evidence="2" type="ORF">OIU74_016046</name>
</gene>
<evidence type="ECO:0000313" key="2">
    <source>
        <dbReference type="EMBL" id="KAJ6676053.1"/>
    </source>
</evidence>
<dbReference type="Proteomes" id="UP001151752">
    <property type="component" value="Unassembled WGS sequence"/>
</dbReference>
<feature type="region of interest" description="Disordered" evidence="1">
    <location>
        <begin position="1"/>
        <end position="71"/>
    </location>
</feature>
<dbReference type="EMBL" id="JAPFFM010000184">
    <property type="protein sequence ID" value="KAJ6676053.1"/>
    <property type="molecule type" value="Genomic_DNA"/>
</dbReference>
<sequence>MENKKRGPLSRPNNPQEKNGTAWSGAGPAMMKLGHNNRANRRKPEEGADDPGCKGHGPEERKTTRPQKGTG</sequence>
<keyword evidence="3" id="KW-1185">Reference proteome</keyword>
<evidence type="ECO:0000313" key="3">
    <source>
        <dbReference type="Proteomes" id="UP001151752"/>
    </source>
</evidence>
<feature type="compositionally biased region" description="Basic and acidic residues" evidence="1">
    <location>
        <begin position="42"/>
        <end position="63"/>
    </location>
</feature>